<evidence type="ECO:0000313" key="3">
    <source>
        <dbReference type="Proteomes" id="UP000237846"/>
    </source>
</evidence>
<sequence>MLTEAELEKLFDGMRHSAFRLETLPVYDVPGEADRKARYFAGESMEPDDATREYLEMMQAEISSGKRWHKVHVLTRPLTPYLRFECEAGYAISTRYGQEVGILDITDRAAPPALVGVGDFWLFDNETVALLRYEDGRFLGAELAPTSVIPQYRTARDVAEASAVPFTEWWAAHPEYRREHQKPA</sequence>
<feature type="domain" description="DUF6879" evidence="1">
    <location>
        <begin position="6"/>
        <end position="171"/>
    </location>
</feature>
<dbReference type="InterPro" id="IPR049244">
    <property type="entry name" value="DUF6879"/>
</dbReference>
<evidence type="ECO:0000313" key="2">
    <source>
        <dbReference type="EMBL" id="PRX99122.1"/>
    </source>
</evidence>
<accession>A0A2T0Q5Q8</accession>
<keyword evidence="3" id="KW-1185">Reference proteome</keyword>
<organism evidence="2 3">
    <name type="scientific">Allonocardiopsis opalescens</name>
    <dbReference type="NCBI Taxonomy" id="1144618"/>
    <lineage>
        <taxon>Bacteria</taxon>
        <taxon>Bacillati</taxon>
        <taxon>Actinomycetota</taxon>
        <taxon>Actinomycetes</taxon>
        <taxon>Streptosporangiales</taxon>
        <taxon>Allonocardiopsis</taxon>
    </lineage>
</organism>
<dbReference type="EMBL" id="PVZC01000004">
    <property type="protein sequence ID" value="PRX99122.1"/>
    <property type="molecule type" value="Genomic_DNA"/>
</dbReference>
<comment type="caution">
    <text evidence="2">The sequence shown here is derived from an EMBL/GenBank/DDBJ whole genome shotgun (WGS) entry which is preliminary data.</text>
</comment>
<dbReference type="RefSeq" id="WP_106246906.1">
    <property type="nucleotide sequence ID" value="NZ_PVZC01000004.1"/>
</dbReference>
<dbReference type="AlphaFoldDB" id="A0A2T0Q5Q8"/>
<name>A0A2T0Q5Q8_9ACTN</name>
<proteinExistence type="predicted"/>
<dbReference type="OrthoDB" id="3821358at2"/>
<protein>
    <recommendedName>
        <fullName evidence="1">DUF6879 domain-containing protein</fullName>
    </recommendedName>
</protein>
<dbReference type="Pfam" id="PF21806">
    <property type="entry name" value="DUF6879"/>
    <property type="match status" value="1"/>
</dbReference>
<evidence type="ECO:0000259" key="1">
    <source>
        <dbReference type="Pfam" id="PF21806"/>
    </source>
</evidence>
<dbReference type="Proteomes" id="UP000237846">
    <property type="component" value="Unassembled WGS sequence"/>
</dbReference>
<reference evidence="2 3" key="1">
    <citation type="submission" date="2018-03" db="EMBL/GenBank/DDBJ databases">
        <title>Genomic Encyclopedia of Archaeal and Bacterial Type Strains, Phase II (KMG-II): from individual species to whole genera.</title>
        <authorList>
            <person name="Goeker M."/>
        </authorList>
    </citation>
    <scope>NUCLEOTIDE SEQUENCE [LARGE SCALE GENOMIC DNA]</scope>
    <source>
        <strain evidence="2 3">DSM 45601</strain>
    </source>
</reference>
<gene>
    <name evidence="2" type="ORF">CLV72_104702</name>
</gene>